<name>A0A221STQ4_9DEIO</name>
<dbReference type="Proteomes" id="UP000259030">
    <property type="component" value="Chromosome"/>
</dbReference>
<evidence type="ECO:0000256" key="5">
    <source>
        <dbReference type="SAM" id="MobiDB-lite"/>
    </source>
</evidence>
<evidence type="ECO:0000313" key="8">
    <source>
        <dbReference type="EMBL" id="ASN80029.1"/>
    </source>
</evidence>
<evidence type="ECO:0000313" key="9">
    <source>
        <dbReference type="Proteomes" id="UP000259030"/>
    </source>
</evidence>
<keyword evidence="9" id="KW-1185">Reference proteome</keyword>
<gene>
    <name evidence="8" type="ORF">DFI_02520</name>
</gene>
<evidence type="ECO:0000256" key="3">
    <source>
        <dbReference type="ARBA" id="ARBA00022989"/>
    </source>
</evidence>
<feature type="compositionally biased region" description="Pro residues" evidence="5">
    <location>
        <begin position="43"/>
        <end position="63"/>
    </location>
</feature>
<dbReference type="EMBL" id="CP021081">
    <property type="protein sequence ID" value="ASN80029.1"/>
    <property type="molecule type" value="Genomic_DNA"/>
</dbReference>
<evidence type="ECO:0000259" key="7">
    <source>
        <dbReference type="Pfam" id="PF05154"/>
    </source>
</evidence>
<evidence type="ECO:0000256" key="4">
    <source>
        <dbReference type="ARBA" id="ARBA00023136"/>
    </source>
</evidence>
<feature type="domain" description="TM2" evidence="7">
    <location>
        <begin position="170"/>
        <end position="214"/>
    </location>
</feature>
<proteinExistence type="predicted"/>
<dbReference type="KEGG" id="dfc:DFI_02520"/>
<dbReference type="AlphaFoldDB" id="A0A221STQ4"/>
<keyword evidence="4 6" id="KW-0472">Membrane</keyword>
<feature type="transmembrane region" description="Helical" evidence="6">
    <location>
        <begin position="173"/>
        <end position="192"/>
    </location>
</feature>
<accession>A0A221STQ4</accession>
<keyword evidence="3 6" id="KW-1133">Transmembrane helix</keyword>
<feature type="transmembrane region" description="Helical" evidence="6">
    <location>
        <begin position="199"/>
        <end position="222"/>
    </location>
</feature>
<organism evidence="8 9">
    <name type="scientific">Deinococcus ficus</name>
    <dbReference type="NCBI Taxonomy" id="317577"/>
    <lineage>
        <taxon>Bacteria</taxon>
        <taxon>Thermotogati</taxon>
        <taxon>Deinococcota</taxon>
        <taxon>Deinococci</taxon>
        <taxon>Deinococcales</taxon>
        <taxon>Deinococcaceae</taxon>
        <taxon>Deinococcus</taxon>
    </lineage>
</organism>
<evidence type="ECO:0000256" key="2">
    <source>
        <dbReference type="ARBA" id="ARBA00022692"/>
    </source>
</evidence>
<sequence length="269" mass="27970">MTKSDAPESGGAGGPSGNERTPSGNAPAWVDDVLNASRAGTPTPAPTRPPVTPDLTPPAPAPTAAPLTPDPADELRLPDDLPIPQGSRFDPDDWVARATGGHVKNPAVPTPQRASAPQGHVPQPVADVPDPWAPRTDAWGEAVPTPPLTTQPLDRYGHPDAPVALGDVGQKRLVAGLLAIFLGAFGVHKFYLGMTTPGLTLLGLHIGTWVVALVLGTLLFIVGLALTIPLAMLVSSALGVFGLVEGLILLTKSDAEFQREYLIGKKPWL</sequence>
<dbReference type="Pfam" id="PF05154">
    <property type="entry name" value="TM2"/>
    <property type="match status" value="1"/>
</dbReference>
<dbReference type="STRING" id="317577.GCA_000419625_00637"/>
<dbReference type="RefSeq" id="WP_027463341.1">
    <property type="nucleotide sequence ID" value="NZ_CP021081.1"/>
</dbReference>
<keyword evidence="2 6" id="KW-0812">Transmembrane</keyword>
<feature type="region of interest" description="Disordered" evidence="5">
    <location>
        <begin position="1"/>
        <end position="141"/>
    </location>
</feature>
<dbReference type="InterPro" id="IPR007829">
    <property type="entry name" value="TM2"/>
</dbReference>
<comment type="subcellular location">
    <subcellularLocation>
        <location evidence="1">Membrane</location>
        <topology evidence="1">Multi-pass membrane protein</topology>
    </subcellularLocation>
</comment>
<evidence type="ECO:0000256" key="6">
    <source>
        <dbReference type="SAM" id="Phobius"/>
    </source>
</evidence>
<dbReference type="GO" id="GO:0016020">
    <property type="term" value="C:membrane"/>
    <property type="evidence" value="ECO:0007669"/>
    <property type="project" value="UniProtKB-SubCell"/>
</dbReference>
<feature type="transmembrane region" description="Helical" evidence="6">
    <location>
        <begin position="228"/>
        <end position="250"/>
    </location>
</feature>
<protein>
    <recommendedName>
        <fullName evidence="7">TM2 domain-containing protein</fullName>
    </recommendedName>
</protein>
<reference evidence="8 9" key="1">
    <citation type="submission" date="2017-05" db="EMBL/GenBank/DDBJ databases">
        <title>The complete genome sequence of Deinococcus ficus isolated from the rhizosphere of the Ficus religiosa L. in Taiwan.</title>
        <authorList>
            <person name="Wu K.-M."/>
            <person name="Liao T.-L."/>
            <person name="Liu Y.-M."/>
            <person name="Young C.-C."/>
            <person name="Tsai S.-F."/>
        </authorList>
    </citation>
    <scope>NUCLEOTIDE SEQUENCE [LARGE SCALE GENOMIC DNA]</scope>
    <source>
        <strain evidence="8 9">CC-FR2-10</strain>
    </source>
</reference>
<evidence type="ECO:0000256" key="1">
    <source>
        <dbReference type="ARBA" id="ARBA00004141"/>
    </source>
</evidence>